<keyword evidence="1" id="KW-0812">Transmembrane</keyword>
<gene>
    <name evidence="2" type="ORF">UFOVP329_10</name>
</gene>
<keyword evidence="1" id="KW-1133">Transmembrane helix</keyword>
<feature type="transmembrane region" description="Helical" evidence="1">
    <location>
        <begin position="12"/>
        <end position="35"/>
    </location>
</feature>
<sequence length="81" mass="9029">MSSDESKQQVSYATIGMIVGVVSMLAAVLSVAYLFGRIAQSIETIESRVDSIDGKIEKTFDSYNARLREVERLQDKMQVKP</sequence>
<organism evidence="2">
    <name type="scientific">uncultured Caudovirales phage</name>
    <dbReference type="NCBI Taxonomy" id="2100421"/>
    <lineage>
        <taxon>Viruses</taxon>
        <taxon>Duplodnaviria</taxon>
        <taxon>Heunggongvirae</taxon>
        <taxon>Uroviricota</taxon>
        <taxon>Caudoviricetes</taxon>
        <taxon>Peduoviridae</taxon>
        <taxon>Maltschvirus</taxon>
        <taxon>Maltschvirus maltsch</taxon>
    </lineage>
</organism>
<keyword evidence="1" id="KW-0472">Membrane</keyword>
<protein>
    <submittedName>
        <fullName evidence="2">Uncharacterized protein</fullName>
    </submittedName>
</protein>
<accession>A0A6J5LUX8</accession>
<proteinExistence type="predicted"/>
<dbReference type="EMBL" id="LR796342">
    <property type="protein sequence ID" value="CAB4138248.1"/>
    <property type="molecule type" value="Genomic_DNA"/>
</dbReference>
<reference evidence="2" key="1">
    <citation type="submission" date="2020-04" db="EMBL/GenBank/DDBJ databases">
        <authorList>
            <person name="Chiriac C."/>
            <person name="Salcher M."/>
            <person name="Ghai R."/>
            <person name="Kavagutti S V."/>
        </authorList>
    </citation>
    <scope>NUCLEOTIDE SEQUENCE</scope>
</reference>
<evidence type="ECO:0000256" key="1">
    <source>
        <dbReference type="SAM" id="Phobius"/>
    </source>
</evidence>
<name>A0A6J5LUX8_9CAUD</name>
<evidence type="ECO:0000313" key="2">
    <source>
        <dbReference type="EMBL" id="CAB4138248.1"/>
    </source>
</evidence>